<keyword evidence="2" id="KW-1185">Reference proteome</keyword>
<evidence type="ECO:0000313" key="2">
    <source>
        <dbReference type="Proteomes" id="UP001201163"/>
    </source>
</evidence>
<accession>A0AAD4LEL6</accession>
<dbReference type="EMBL" id="JAKELL010000052">
    <property type="protein sequence ID" value="KAH8986708.1"/>
    <property type="molecule type" value="Genomic_DNA"/>
</dbReference>
<organism evidence="1 2">
    <name type="scientific">Lactarius akahatsu</name>
    <dbReference type="NCBI Taxonomy" id="416441"/>
    <lineage>
        <taxon>Eukaryota</taxon>
        <taxon>Fungi</taxon>
        <taxon>Dikarya</taxon>
        <taxon>Basidiomycota</taxon>
        <taxon>Agaricomycotina</taxon>
        <taxon>Agaricomycetes</taxon>
        <taxon>Russulales</taxon>
        <taxon>Russulaceae</taxon>
        <taxon>Lactarius</taxon>
    </lineage>
</organism>
<comment type="caution">
    <text evidence="1">The sequence shown here is derived from an EMBL/GenBank/DDBJ whole genome shotgun (WGS) entry which is preliminary data.</text>
</comment>
<protein>
    <submittedName>
        <fullName evidence="1">Uncharacterized protein</fullName>
    </submittedName>
</protein>
<evidence type="ECO:0000313" key="1">
    <source>
        <dbReference type="EMBL" id="KAH8986708.1"/>
    </source>
</evidence>
<gene>
    <name evidence="1" type="ORF">EDB92DRAFT_1230885</name>
</gene>
<reference evidence="1" key="1">
    <citation type="submission" date="2022-01" db="EMBL/GenBank/DDBJ databases">
        <title>Comparative genomics reveals a dynamic genome evolution in the ectomycorrhizal milk-cap (Lactarius) mushrooms.</title>
        <authorList>
            <consortium name="DOE Joint Genome Institute"/>
            <person name="Lebreton A."/>
            <person name="Tang N."/>
            <person name="Kuo A."/>
            <person name="LaButti K."/>
            <person name="Drula E."/>
            <person name="Barry K."/>
            <person name="Clum A."/>
            <person name="Lipzen A."/>
            <person name="Mousain D."/>
            <person name="Ng V."/>
            <person name="Wang R."/>
            <person name="Wang X."/>
            <person name="Dai Y."/>
            <person name="Henrissat B."/>
            <person name="Grigoriev I.V."/>
            <person name="Guerin-Laguette A."/>
            <person name="Yu F."/>
            <person name="Martin F.M."/>
        </authorList>
    </citation>
    <scope>NUCLEOTIDE SEQUENCE</scope>
    <source>
        <strain evidence="1">QP</strain>
    </source>
</reference>
<dbReference type="AlphaFoldDB" id="A0AAD4LEL6"/>
<dbReference type="Proteomes" id="UP001201163">
    <property type="component" value="Unassembled WGS sequence"/>
</dbReference>
<name>A0AAD4LEL6_9AGAM</name>
<proteinExistence type="predicted"/>
<sequence length="166" mass="18958">MAAAQILRLTHSVDDRVKVVDDKVTGVHYKLKDVDDKMDIVLNDGIAVLDDMKWNQLKDNLRRWVTPPDPSTNHNIACDIHHGETTAWFVQGNIFAEWKSTGSLLWIYGKRRFSPLIPDRPLITVCVHSRLGQEHPLFYDHPRHCELTRGGLSLDGLLLFRLQGPS</sequence>